<sequence>MHGTKTLVINPEEFNNDIDIFKEINDNNQQMDGLIEESFQEEGLFNENEMKKIEEILTNERKNSNGLNDDSVFR</sequence>
<gene>
    <name evidence="2" type="ORF">M0813_02346</name>
    <name evidence="1" type="ORF">M0813_25210</name>
</gene>
<dbReference type="EMBL" id="JAOAOG010000164">
    <property type="protein sequence ID" value="KAJ6244381.1"/>
    <property type="molecule type" value="Genomic_DNA"/>
</dbReference>
<dbReference type="EMBL" id="JAOAOG010000226">
    <property type="protein sequence ID" value="KAJ6239327.1"/>
    <property type="molecule type" value="Genomic_DNA"/>
</dbReference>
<organism evidence="1 3">
    <name type="scientific">Anaeramoeba flamelloides</name>
    <dbReference type="NCBI Taxonomy" id="1746091"/>
    <lineage>
        <taxon>Eukaryota</taxon>
        <taxon>Metamonada</taxon>
        <taxon>Anaeramoebidae</taxon>
        <taxon>Anaeramoeba</taxon>
    </lineage>
</organism>
<name>A0ABQ8Y5B1_9EUKA</name>
<evidence type="ECO:0000313" key="3">
    <source>
        <dbReference type="Proteomes" id="UP001150062"/>
    </source>
</evidence>
<evidence type="ECO:0000313" key="2">
    <source>
        <dbReference type="EMBL" id="KAJ6244381.1"/>
    </source>
</evidence>
<dbReference type="Proteomes" id="UP001150062">
    <property type="component" value="Unassembled WGS sequence"/>
</dbReference>
<accession>A0ABQ8Y5B1</accession>
<reference evidence="1" key="1">
    <citation type="submission" date="2022-08" db="EMBL/GenBank/DDBJ databases">
        <title>Novel sulfate-reducing endosymbionts in the free-living metamonad Anaeramoeba.</title>
        <authorList>
            <person name="Jerlstrom-Hultqvist J."/>
            <person name="Cepicka I."/>
            <person name="Gallot-Lavallee L."/>
            <person name="Salas-Leiva D."/>
            <person name="Curtis B.A."/>
            <person name="Zahonova K."/>
            <person name="Pipaliya S."/>
            <person name="Dacks J."/>
            <person name="Roger A.J."/>
        </authorList>
    </citation>
    <scope>NUCLEOTIDE SEQUENCE</scope>
    <source>
        <strain evidence="1">Schooner1</strain>
    </source>
</reference>
<keyword evidence="3" id="KW-1185">Reference proteome</keyword>
<protein>
    <submittedName>
        <fullName evidence="1">Uncharacterized protein</fullName>
    </submittedName>
</protein>
<proteinExistence type="predicted"/>
<comment type="caution">
    <text evidence="1">The sequence shown here is derived from an EMBL/GenBank/DDBJ whole genome shotgun (WGS) entry which is preliminary data.</text>
</comment>
<evidence type="ECO:0000313" key="1">
    <source>
        <dbReference type="EMBL" id="KAJ6239327.1"/>
    </source>
</evidence>